<feature type="region of interest" description="Disordered" evidence="1">
    <location>
        <begin position="34"/>
        <end position="70"/>
    </location>
</feature>
<keyword evidence="2" id="KW-1133">Transmembrane helix</keyword>
<evidence type="ECO:0000313" key="3">
    <source>
        <dbReference type="EMBL" id="KAE9410122.1"/>
    </source>
</evidence>
<evidence type="ECO:0000256" key="2">
    <source>
        <dbReference type="SAM" id="Phobius"/>
    </source>
</evidence>
<feature type="compositionally biased region" description="Basic and acidic residues" evidence="1">
    <location>
        <begin position="38"/>
        <end position="47"/>
    </location>
</feature>
<dbReference type="Proteomes" id="UP000799118">
    <property type="component" value="Unassembled WGS sequence"/>
</dbReference>
<evidence type="ECO:0000313" key="4">
    <source>
        <dbReference type="Proteomes" id="UP000799118"/>
    </source>
</evidence>
<dbReference type="AlphaFoldDB" id="A0A6A4ID55"/>
<feature type="region of interest" description="Disordered" evidence="1">
    <location>
        <begin position="142"/>
        <end position="196"/>
    </location>
</feature>
<keyword evidence="2" id="KW-0472">Membrane</keyword>
<name>A0A6A4ID55_9AGAR</name>
<dbReference type="OrthoDB" id="2918511at2759"/>
<gene>
    <name evidence="3" type="ORF">BT96DRAFT_469423</name>
</gene>
<organism evidence="3 4">
    <name type="scientific">Gymnopus androsaceus JB14</name>
    <dbReference type="NCBI Taxonomy" id="1447944"/>
    <lineage>
        <taxon>Eukaryota</taxon>
        <taxon>Fungi</taxon>
        <taxon>Dikarya</taxon>
        <taxon>Basidiomycota</taxon>
        <taxon>Agaricomycotina</taxon>
        <taxon>Agaricomycetes</taxon>
        <taxon>Agaricomycetidae</taxon>
        <taxon>Agaricales</taxon>
        <taxon>Marasmiineae</taxon>
        <taxon>Omphalotaceae</taxon>
        <taxon>Gymnopus</taxon>
    </lineage>
</organism>
<keyword evidence="4" id="KW-1185">Reference proteome</keyword>
<reference evidence="3" key="1">
    <citation type="journal article" date="2019" name="Environ. Microbiol.">
        <title>Fungal ecological strategies reflected in gene transcription - a case study of two litter decomposers.</title>
        <authorList>
            <person name="Barbi F."/>
            <person name="Kohler A."/>
            <person name="Barry K."/>
            <person name="Baskaran P."/>
            <person name="Daum C."/>
            <person name="Fauchery L."/>
            <person name="Ihrmark K."/>
            <person name="Kuo A."/>
            <person name="LaButti K."/>
            <person name="Lipzen A."/>
            <person name="Morin E."/>
            <person name="Grigoriev I.V."/>
            <person name="Henrissat B."/>
            <person name="Lindahl B."/>
            <person name="Martin F."/>
        </authorList>
    </citation>
    <scope>NUCLEOTIDE SEQUENCE</scope>
    <source>
        <strain evidence="3">JB14</strain>
    </source>
</reference>
<sequence>MVAGTFTAVVVVALAVLACLFLCIQKKRRSSRYGGRNFSEKLTDSDSRPYSSSPSEPGSHDFTHEPMDGNSYSAYPMQDPFVAHNPLYSGSASLPEITYSYAQDVNNQYPYYGDETNNVNTASSGTRSTPALPLRTAQNPFEPVQNPFEPQPMVNTRVPGRTLASPNQFDEPALRDSSTYQPSLDSFYGASNGEAL</sequence>
<proteinExistence type="predicted"/>
<feature type="compositionally biased region" description="Basic and acidic residues" evidence="1">
    <location>
        <begin position="58"/>
        <end position="67"/>
    </location>
</feature>
<dbReference type="EMBL" id="ML769386">
    <property type="protein sequence ID" value="KAE9410122.1"/>
    <property type="molecule type" value="Genomic_DNA"/>
</dbReference>
<keyword evidence="2" id="KW-0812">Transmembrane</keyword>
<accession>A0A6A4ID55</accession>
<evidence type="ECO:0000256" key="1">
    <source>
        <dbReference type="SAM" id="MobiDB-lite"/>
    </source>
</evidence>
<protein>
    <submittedName>
        <fullName evidence="3">Uncharacterized protein</fullName>
    </submittedName>
</protein>
<feature type="transmembrane region" description="Helical" evidence="2">
    <location>
        <begin position="6"/>
        <end position="24"/>
    </location>
</feature>
<feature type="compositionally biased region" description="Low complexity" evidence="1">
    <location>
        <begin position="48"/>
        <end position="57"/>
    </location>
</feature>